<sequence length="204" mass="21303">MPPRARRTVRAALLTALVLLLAAGAGAAWWPARGRQEAPLADRPRVTDTSAGLSYALPPGWVREDGDPARRELPAAFTSRITTDPRRGDGSGHGTVLGGRSGQVVPPSDLRVYAEAAARSHAEFFFPDRTAGPSESRATTVGGHPAHTVTLRVRGTREEGPARLRMILVTVDSDRTSFVLGIAAGGSPAGAQDVDAVLAGADTL</sequence>
<comment type="caution">
    <text evidence="3">The sequence shown here is derived from an EMBL/GenBank/DDBJ whole genome shotgun (WGS) entry which is preliminary data.</text>
</comment>
<feature type="region of interest" description="Disordered" evidence="1">
    <location>
        <begin position="76"/>
        <end position="102"/>
    </location>
</feature>
<name>A0A8H1QK52_9ACTN</name>
<dbReference type="AlphaFoldDB" id="A0A8H1QK52"/>
<evidence type="ECO:0000256" key="1">
    <source>
        <dbReference type="SAM" id="MobiDB-lite"/>
    </source>
</evidence>
<evidence type="ECO:0000313" key="4">
    <source>
        <dbReference type="Proteomes" id="UP000298111"/>
    </source>
</evidence>
<organism evidence="3 4">
    <name type="scientific">Streptomyces albus</name>
    <dbReference type="NCBI Taxonomy" id="1888"/>
    <lineage>
        <taxon>Bacteria</taxon>
        <taxon>Bacillati</taxon>
        <taxon>Actinomycetota</taxon>
        <taxon>Actinomycetes</taxon>
        <taxon>Kitasatosporales</taxon>
        <taxon>Streptomycetaceae</taxon>
        <taxon>Streptomyces</taxon>
    </lineage>
</organism>
<evidence type="ECO:0000256" key="2">
    <source>
        <dbReference type="SAM" id="SignalP"/>
    </source>
</evidence>
<proteinExistence type="predicted"/>
<evidence type="ECO:0008006" key="5">
    <source>
        <dbReference type="Google" id="ProtNLM"/>
    </source>
</evidence>
<gene>
    <name evidence="3" type="ORF">D8771_34405</name>
</gene>
<keyword evidence="2" id="KW-0732">Signal</keyword>
<accession>A0A8H1QK52</accession>
<feature type="signal peptide" evidence="2">
    <location>
        <begin position="1"/>
        <end position="27"/>
    </location>
</feature>
<protein>
    <recommendedName>
        <fullName evidence="5">DUF1795 domain-containing protein</fullName>
    </recommendedName>
</protein>
<dbReference type="EMBL" id="RCIY01000120">
    <property type="protein sequence ID" value="TGG74689.1"/>
    <property type="molecule type" value="Genomic_DNA"/>
</dbReference>
<reference evidence="3 4" key="1">
    <citation type="submission" date="2018-10" db="EMBL/GenBank/DDBJ databases">
        <title>Isolation of pseudouridimycin from Streptomyces albus DSM 40763.</title>
        <authorList>
            <person name="Rosenqvist P."/>
            <person name="Metsae-Ketelae M."/>
            <person name="Virta P."/>
        </authorList>
    </citation>
    <scope>NUCLEOTIDE SEQUENCE [LARGE SCALE GENOMIC DNA]</scope>
    <source>
        <strain evidence="3 4">DSM 40763</strain>
    </source>
</reference>
<feature type="compositionally biased region" description="Gly residues" evidence="1">
    <location>
        <begin position="91"/>
        <end position="101"/>
    </location>
</feature>
<evidence type="ECO:0000313" key="3">
    <source>
        <dbReference type="EMBL" id="TGG74689.1"/>
    </source>
</evidence>
<dbReference type="Proteomes" id="UP000298111">
    <property type="component" value="Unassembled WGS sequence"/>
</dbReference>
<feature type="chain" id="PRO_5034209015" description="DUF1795 domain-containing protein" evidence="2">
    <location>
        <begin position="28"/>
        <end position="204"/>
    </location>
</feature>